<gene>
    <name evidence="1" type="primary">tc1a_479</name>
    <name evidence="1" type="ORF">TNCV_2279701</name>
</gene>
<accession>A0A8X6UY95</accession>
<protein>
    <submittedName>
        <fullName evidence="1">Transposable element Tc1 transposase</fullName>
    </submittedName>
</protein>
<name>A0A8X6UY95_TRICX</name>
<keyword evidence="2" id="KW-1185">Reference proteome</keyword>
<evidence type="ECO:0000313" key="2">
    <source>
        <dbReference type="Proteomes" id="UP000887159"/>
    </source>
</evidence>
<dbReference type="Proteomes" id="UP000887159">
    <property type="component" value="Unassembled WGS sequence"/>
</dbReference>
<reference evidence="1" key="1">
    <citation type="submission" date="2020-08" db="EMBL/GenBank/DDBJ databases">
        <title>Multicomponent nature underlies the extraordinary mechanical properties of spider dragline silk.</title>
        <authorList>
            <person name="Kono N."/>
            <person name="Nakamura H."/>
            <person name="Mori M."/>
            <person name="Yoshida Y."/>
            <person name="Ohtoshi R."/>
            <person name="Malay A.D."/>
            <person name="Moran D.A.P."/>
            <person name="Tomita M."/>
            <person name="Numata K."/>
            <person name="Arakawa K."/>
        </authorList>
    </citation>
    <scope>NUCLEOTIDE SEQUENCE</scope>
</reference>
<proteinExistence type="predicted"/>
<comment type="caution">
    <text evidence="1">The sequence shown here is derived from an EMBL/GenBank/DDBJ whole genome shotgun (WGS) entry which is preliminary data.</text>
</comment>
<sequence length="167" mass="19423">MPLRRRRSHYQQITEFEQGHVIELRESGFRVGRNVSTVFNCWEQWSRYVTASRRPGSGWTRGTTEMEDYRIRCTAEMHRTAPVAEIRAAVGNTKKDQRYHSEIYSEDNMLYKDQIKITAFCDVWMMTKSAVSVEFTVGYNHCHKPRHGIKEALNVSLGYSSPCGSHI</sequence>
<evidence type="ECO:0000313" key="1">
    <source>
        <dbReference type="EMBL" id="GFX88502.1"/>
    </source>
</evidence>
<dbReference type="AlphaFoldDB" id="A0A8X6UY95"/>
<dbReference type="EMBL" id="BMAU01021052">
    <property type="protein sequence ID" value="GFX88502.1"/>
    <property type="molecule type" value="Genomic_DNA"/>
</dbReference>
<organism evidence="1 2">
    <name type="scientific">Trichonephila clavipes</name>
    <name type="common">Golden silk orbweaver</name>
    <name type="synonym">Nephila clavipes</name>
    <dbReference type="NCBI Taxonomy" id="2585209"/>
    <lineage>
        <taxon>Eukaryota</taxon>
        <taxon>Metazoa</taxon>
        <taxon>Ecdysozoa</taxon>
        <taxon>Arthropoda</taxon>
        <taxon>Chelicerata</taxon>
        <taxon>Arachnida</taxon>
        <taxon>Araneae</taxon>
        <taxon>Araneomorphae</taxon>
        <taxon>Entelegynae</taxon>
        <taxon>Araneoidea</taxon>
        <taxon>Nephilidae</taxon>
        <taxon>Trichonephila</taxon>
    </lineage>
</organism>